<sequence length="307" mass="32460">MKKIIIALFVSALTVSTVQAVMADTPPTIAIIDTGMNTTRFKESIAYEVCVISYGTCPDGKLTMEGVGAAQLPATKNKTFDHGTQMASIALKVNPAAKIIPIRIAGMTASGAPYLYSLSDVQAAFAWIIANRVKYNIAVVSLAQGGIRPGCNIPVGMAASVATLKAAHVPVITSAGNDGNHKDIFAPACLADTVSIGATDNPDPGVKGIAYNPKAVPYIARYSNGAQGQTDFFLNARWYATMLDGSNKFTVGTSNATAAMAGWWLLNRKATFDETFNALMATTTEIKNEFQTGRYITIDSLSMGNNK</sequence>
<dbReference type="GO" id="GO:0006508">
    <property type="term" value="P:proteolysis"/>
    <property type="evidence" value="ECO:0007669"/>
    <property type="project" value="UniProtKB-KW"/>
</dbReference>
<name>A0A6J7B1G7_9ZZZZ</name>
<dbReference type="SUPFAM" id="SSF52743">
    <property type="entry name" value="Subtilisin-like"/>
    <property type="match status" value="1"/>
</dbReference>
<organism evidence="7">
    <name type="scientific">freshwater metagenome</name>
    <dbReference type="NCBI Taxonomy" id="449393"/>
    <lineage>
        <taxon>unclassified sequences</taxon>
        <taxon>metagenomes</taxon>
        <taxon>ecological metagenomes</taxon>
    </lineage>
</organism>
<dbReference type="EMBL" id="CAFARE010000041">
    <property type="protein sequence ID" value="CAB4838895.1"/>
    <property type="molecule type" value="Genomic_DNA"/>
</dbReference>
<dbReference type="Gene3D" id="3.40.50.200">
    <property type="entry name" value="Peptidase S8/S53 domain"/>
    <property type="match status" value="1"/>
</dbReference>
<evidence type="ECO:0000256" key="3">
    <source>
        <dbReference type="ARBA" id="ARBA00022801"/>
    </source>
</evidence>
<dbReference type="AlphaFoldDB" id="A0A6J7B1G7"/>
<keyword evidence="3" id="KW-0378">Hydrolase</keyword>
<dbReference type="GO" id="GO:0004252">
    <property type="term" value="F:serine-type endopeptidase activity"/>
    <property type="evidence" value="ECO:0007669"/>
    <property type="project" value="InterPro"/>
</dbReference>
<evidence type="ECO:0000259" key="5">
    <source>
        <dbReference type="Pfam" id="PF00082"/>
    </source>
</evidence>
<dbReference type="PROSITE" id="PS51892">
    <property type="entry name" value="SUBTILASE"/>
    <property type="match status" value="1"/>
</dbReference>
<evidence type="ECO:0000313" key="6">
    <source>
        <dbReference type="EMBL" id="CAB4772940.1"/>
    </source>
</evidence>
<dbReference type="EMBL" id="CAFAAA010000002">
    <property type="protein sequence ID" value="CAB4772940.1"/>
    <property type="molecule type" value="Genomic_DNA"/>
</dbReference>
<dbReference type="Pfam" id="PF00082">
    <property type="entry name" value="Peptidase_S8"/>
    <property type="match status" value="1"/>
</dbReference>
<keyword evidence="4" id="KW-0720">Serine protease</keyword>
<evidence type="ECO:0000256" key="1">
    <source>
        <dbReference type="ARBA" id="ARBA00011073"/>
    </source>
</evidence>
<accession>A0A6J7B1G7</accession>
<dbReference type="InterPro" id="IPR036852">
    <property type="entry name" value="Peptidase_S8/S53_dom_sf"/>
</dbReference>
<dbReference type="PANTHER" id="PTHR43806:SF11">
    <property type="entry name" value="CEREVISIN-RELATED"/>
    <property type="match status" value="1"/>
</dbReference>
<evidence type="ECO:0000256" key="2">
    <source>
        <dbReference type="ARBA" id="ARBA00022670"/>
    </source>
</evidence>
<gene>
    <name evidence="6" type="ORF">UFOPK2942_00188</name>
    <name evidence="7" type="ORF">UFOPK3232_01033</name>
</gene>
<dbReference type="PANTHER" id="PTHR43806">
    <property type="entry name" value="PEPTIDASE S8"/>
    <property type="match status" value="1"/>
</dbReference>
<reference evidence="7" key="1">
    <citation type="submission" date="2020-05" db="EMBL/GenBank/DDBJ databases">
        <authorList>
            <person name="Chiriac C."/>
            <person name="Salcher M."/>
            <person name="Ghai R."/>
            <person name="Kavagutti S V."/>
        </authorList>
    </citation>
    <scope>NUCLEOTIDE SEQUENCE</scope>
</reference>
<proteinExistence type="inferred from homology"/>
<keyword evidence="2" id="KW-0645">Protease</keyword>
<protein>
    <submittedName>
        <fullName evidence="7">Unannotated protein</fullName>
    </submittedName>
</protein>
<evidence type="ECO:0000313" key="7">
    <source>
        <dbReference type="EMBL" id="CAB4838895.1"/>
    </source>
</evidence>
<dbReference type="InterPro" id="IPR050131">
    <property type="entry name" value="Peptidase_S8_subtilisin-like"/>
</dbReference>
<comment type="similarity">
    <text evidence="1">Belongs to the peptidase S8 family.</text>
</comment>
<evidence type="ECO:0000256" key="4">
    <source>
        <dbReference type="ARBA" id="ARBA00022825"/>
    </source>
</evidence>
<dbReference type="InterPro" id="IPR000209">
    <property type="entry name" value="Peptidase_S8/S53_dom"/>
</dbReference>
<feature type="domain" description="Peptidase S8/S53" evidence="5">
    <location>
        <begin position="27"/>
        <end position="265"/>
    </location>
</feature>